<accession>A0A3D5QE72</accession>
<dbReference type="InterPro" id="IPR006176">
    <property type="entry name" value="3-OHacyl-CoA_DH_NAD-bd"/>
</dbReference>
<dbReference type="PANTHER" id="PTHR48075">
    <property type="entry name" value="3-HYDROXYACYL-COA DEHYDROGENASE FAMILY PROTEIN"/>
    <property type="match status" value="1"/>
</dbReference>
<feature type="non-terminal residue" evidence="2">
    <location>
        <position position="63"/>
    </location>
</feature>
<dbReference type="GO" id="GO:0006631">
    <property type="term" value="P:fatty acid metabolic process"/>
    <property type="evidence" value="ECO:0007669"/>
    <property type="project" value="InterPro"/>
</dbReference>
<dbReference type="EMBL" id="DPPF01000228">
    <property type="protein sequence ID" value="HCW94147.1"/>
    <property type="molecule type" value="Genomic_DNA"/>
</dbReference>
<reference evidence="2 3" key="1">
    <citation type="journal article" date="2018" name="Nat. Biotechnol.">
        <title>A standardized bacterial taxonomy based on genome phylogeny substantially revises the tree of life.</title>
        <authorList>
            <person name="Parks D.H."/>
            <person name="Chuvochina M."/>
            <person name="Waite D.W."/>
            <person name="Rinke C."/>
            <person name="Skarshewski A."/>
            <person name="Chaumeil P.A."/>
            <person name="Hugenholtz P."/>
        </authorList>
    </citation>
    <scope>NUCLEOTIDE SEQUENCE [LARGE SCALE GENOMIC DNA]</scope>
    <source>
        <strain evidence="2">UBA8672</strain>
    </source>
</reference>
<dbReference type="AlphaFoldDB" id="A0A3D5QE72"/>
<sequence>MRQINKAAVLGSGVMGSTIAAHLANAGIEVLVLDIVPKELTDEEKTKGLTLNDPEVRNRIANN</sequence>
<gene>
    <name evidence="2" type="ORF">DHM44_10765</name>
</gene>
<feature type="domain" description="3-hydroxyacyl-CoA dehydrogenase NAD binding" evidence="1">
    <location>
        <begin position="6"/>
        <end position="52"/>
    </location>
</feature>
<dbReference type="GO" id="GO:0070403">
    <property type="term" value="F:NAD+ binding"/>
    <property type="evidence" value="ECO:0007669"/>
    <property type="project" value="InterPro"/>
</dbReference>
<evidence type="ECO:0000259" key="1">
    <source>
        <dbReference type="Pfam" id="PF02737"/>
    </source>
</evidence>
<evidence type="ECO:0000313" key="2">
    <source>
        <dbReference type="EMBL" id="HCW94147.1"/>
    </source>
</evidence>
<dbReference type="SUPFAM" id="SSF51735">
    <property type="entry name" value="NAD(P)-binding Rossmann-fold domains"/>
    <property type="match status" value="1"/>
</dbReference>
<dbReference type="GO" id="GO:0016491">
    <property type="term" value="F:oxidoreductase activity"/>
    <property type="evidence" value="ECO:0007669"/>
    <property type="project" value="TreeGrafter"/>
</dbReference>
<dbReference type="Pfam" id="PF02737">
    <property type="entry name" value="3HCDH_N"/>
    <property type="match status" value="1"/>
</dbReference>
<proteinExistence type="predicted"/>
<dbReference type="InterPro" id="IPR036291">
    <property type="entry name" value="NAD(P)-bd_dom_sf"/>
</dbReference>
<dbReference type="Proteomes" id="UP000262325">
    <property type="component" value="Unassembled WGS sequence"/>
</dbReference>
<organism evidence="2 3">
    <name type="scientific">Flexistipes sinusarabici</name>
    <dbReference type="NCBI Taxonomy" id="2352"/>
    <lineage>
        <taxon>Bacteria</taxon>
        <taxon>Pseudomonadati</taxon>
        <taxon>Deferribacterota</taxon>
        <taxon>Deferribacteres</taxon>
        <taxon>Deferribacterales</taxon>
        <taxon>Flexistipitaceae</taxon>
        <taxon>Flexistipes</taxon>
    </lineage>
</organism>
<evidence type="ECO:0000313" key="3">
    <source>
        <dbReference type="Proteomes" id="UP000262325"/>
    </source>
</evidence>
<dbReference type="Gene3D" id="3.40.50.720">
    <property type="entry name" value="NAD(P)-binding Rossmann-like Domain"/>
    <property type="match status" value="1"/>
</dbReference>
<dbReference type="PANTHER" id="PTHR48075:SF7">
    <property type="entry name" value="3-HYDROXYACYL-COA DEHYDROGENASE-RELATED"/>
    <property type="match status" value="1"/>
</dbReference>
<name>A0A3D5QE72_FLESI</name>
<protein>
    <recommendedName>
        <fullName evidence="1">3-hydroxyacyl-CoA dehydrogenase NAD binding domain-containing protein</fullName>
    </recommendedName>
</protein>
<comment type="caution">
    <text evidence="2">The sequence shown here is derived from an EMBL/GenBank/DDBJ whole genome shotgun (WGS) entry which is preliminary data.</text>
</comment>